<sequence length="77" mass="8351">MTNPLFELRKLLNPTHAEYRGTITSVNHPEYRVQVDGGSGPVLCTSGTTYNLGARVFIANQAILRPAPSGSHSEIEV</sequence>
<dbReference type="Proteomes" id="UP000243468">
    <property type="component" value="Unassembled WGS sequence"/>
</dbReference>
<gene>
    <name evidence="1" type="ORF">SAMN05421732_10191</name>
</gene>
<dbReference type="OrthoDB" id="6700676at2"/>
<accession>A0A1G6GLT9</accession>
<evidence type="ECO:0000313" key="1">
    <source>
        <dbReference type="EMBL" id="SDB82950.1"/>
    </source>
</evidence>
<reference evidence="2" key="1">
    <citation type="submission" date="2016-09" db="EMBL/GenBank/DDBJ databases">
        <authorList>
            <person name="Varghese N."/>
            <person name="Submissions S."/>
        </authorList>
    </citation>
    <scope>NUCLEOTIDE SEQUENCE [LARGE SCALE GENOMIC DNA]</scope>
    <source>
        <strain evidence="2">ANC 4667</strain>
    </source>
</reference>
<protein>
    <submittedName>
        <fullName evidence="1">Uncharacterized protein</fullName>
    </submittedName>
</protein>
<evidence type="ECO:0000313" key="2">
    <source>
        <dbReference type="Proteomes" id="UP000243468"/>
    </source>
</evidence>
<proteinExistence type="predicted"/>
<keyword evidence="2" id="KW-1185">Reference proteome</keyword>
<dbReference type="EMBL" id="FMYO01000001">
    <property type="protein sequence ID" value="SDB82950.1"/>
    <property type="molecule type" value="Genomic_DNA"/>
</dbReference>
<dbReference type="AlphaFoldDB" id="A0A1G6GLT9"/>
<dbReference type="STRING" id="1226327.SAMN05421732_10191"/>
<name>A0A1G6GLT9_9GAMM</name>
<organism evidence="1 2">
    <name type="scientific">Acinetobacter kookii</name>
    <dbReference type="NCBI Taxonomy" id="1226327"/>
    <lineage>
        <taxon>Bacteria</taxon>
        <taxon>Pseudomonadati</taxon>
        <taxon>Pseudomonadota</taxon>
        <taxon>Gammaproteobacteria</taxon>
        <taxon>Moraxellales</taxon>
        <taxon>Moraxellaceae</taxon>
        <taxon>Acinetobacter</taxon>
    </lineage>
</organism>
<dbReference type="RefSeq" id="WP_092818175.1">
    <property type="nucleotide sequence ID" value="NZ_BAABKJ010000007.1"/>
</dbReference>